<reference evidence="5" key="1">
    <citation type="submission" date="2015-06" db="UniProtKB">
        <authorList>
            <consortium name="EnsemblPlants"/>
        </authorList>
    </citation>
    <scope>IDENTIFICATION</scope>
</reference>
<feature type="domain" description="Sulfotransferase" evidence="4">
    <location>
        <begin position="67"/>
        <end position="313"/>
    </location>
</feature>
<evidence type="ECO:0000256" key="2">
    <source>
        <dbReference type="ARBA" id="ARBA00022679"/>
    </source>
</evidence>
<dbReference type="SUPFAM" id="SSF52540">
    <property type="entry name" value="P-loop containing nucleoside triphosphate hydrolases"/>
    <property type="match status" value="1"/>
</dbReference>
<proteinExistence type="inferred from homology"/>
<evidence type="ECO:0000313" key="5">
    <source>
        <dbReference type="EnsemblPlants" id="EMT14717"/>
    </source>
</evidence>
<name>R7W3L3_AEGTA</name>
<protein>
    <recommendedName>
        <fullName evidence="3">Sulfotransferase</fullName>
        <ecNumber evidence="3">2.8.2.-</ecNumber>
    </recommendedName>
</protein>
<evidence type="ECO:0000256" key="1">
    <source>
        <dbReference type="ARBA" id="ARBA00005771"/>
    </source>
</evidence>
<dbReference type="AlphaFoldDB" id="R7W3L3"/>
<comment type="similarity">
    <text evidence="1 3">Belongs to the sulfotransferase 1 family.</text>
</comment>
<dbReference type="PANTHER" id="PTHR11783">
    <property type="entry name" value="SULFOTRANSFERASE SULT"/>
    <property type="match status" value="1"/>
</dbReference>
<dbReference type="Gene3D" id="3.40.50.300">
    <property type="entry name" value="P-loop containing nucleotide triphosphate hydrolases"/>
    <property type="match status" value="1"/>
</dbReference>
<dbReference type="EnsemblPlants" id="EMT14717">
    <property type="protein sequence ID" value="EMT14717"/>
    <property type="gene ID" value="F775_09740"/>
</dbReference>
<sequence>MSAAPTGAVAGEEIDETTFRAQAEMSEIMVSLPRCPVYLTRQYRGFWIREFVLEGMAAVQASFEPMPTDVFLASCPKSGTTWLKALAFATLNRATHSPSDSDHPLRHHNPHDCVAFLETRPVPETMALPSPRLLATHLPYSLLPRRITECGRVVYVCREPKDAMVSFWIYNNKIAAVLHRQLGLESPSPTFEDAFELFCRGQSSSGPHWRHALEYWEESQRRPGKVLFLKYEDMLQDLIGNAMNRSWEIVQLCSFKELKSSEVNKNGRSSAMMGVKNDVYFRKGAVGDWKNYMTPEMAAQLDKIVEEALQGSGLTFGISM</sequence>
<evidence type="ECO:0000256" key="3">
    <source>
        <dbReference type="RuleBase" id="RU361155"/>
    </source>
</evidence>
<evidence type="ECO:0000259" key="4">
    <source>
        <dbReference type="Pfam" id="PF00685"/>
    </source>
</evidence>
<dbReference type="InterPro" id="IPR000863">
    <property type="entry name" value="Sulfotransferase_dom"/>
</dbReference>
<keyword evidence="2 3" id="KW-0808">Transferase</keyword>
<dbReference type="Pfam" id="PF00685">
    <property type="entry name" value="Sulfotransfer_1"/>
    <property type="match status" value="1"/>
</dbReference>
<accession>R7W3L3</accession>
<dbReference type="InterPro" id="IPR027417">
    <property type="entry name" value="P-loop_NTPase"/>
</dbReference>
<organism evidence="5">
    <name type="scientific">Aegilops tauschii</name>
    <name type="common">Tausch's goatgrass</name>
    <name type="synonym">Aegilops squarrosa</name>
    <dbReference type="NCBI Taxonomy" id="37682"/>
    <lineage>
        <taxon>Eukaryota</taxon>
        <taxon>Viridiplantae</taxon>
        <taxon>Streptophyta</taxon>
        <taxon>Embryophyta</taxon>
        <taxon>Tracheophyta</taxon>
        <taxon>Spermatophyta</taxon>
        <taxon>Magnoliopsida</taxon>
        <taxon>Liliopsida</taxon>
        <taxon>Poales</taxon>
        <taxon>Poaceae</taxon>
        <taxon>BOP clade</taxon>
        <taxon>Pooideae</taxon>
        <taxon>Triticodae</taxon>
        <taxon>Triticeae</taxon>
        <taxon>Triticinae</taxon>
        <taxon>Aegilops</taxon>
    </lineage>
</organism>
<dbReference type="EC" id="2.8.2.-" evidence="3"/>
<dbReference type="GO" id="GO:0008146">
    <property type="term" value="F:sulfotransferase activity"/>
    <property type="evidence" value="ECO:0007669"/>
    <property type="project" value="InterPro"/>
</dbReference>